<feature type="transmembrane region" description="Helical" evidence="1">
    <location>
        <begin position="373"/>
        <end position="394"/>
    </location>
</feature>
<feature type="transmembrane region" description="Helical" evidence="1">
    <location>
        <begin position="46"/>
        <end position="63"/>
    </location>
</feature>
<feature type="transmembrane region" description="Helical" evidence="1">
    <location>
        <begin position="305"/>
        <end position="328"/>
    </location>
</feature>
<feature type="transmembrane region" description="Helical" evidence="1">
    <location>
        <begin position="84"/>
        <end position="103"/>
    </location>
</feature>
<evidence type="ECO:0000256" key="1">
    <source>
        <dbReference type="SAM" id="Phobius"/>
    </source>
</evidence>
<feature type="transmembrane region" description="Helical" evidence="1">
    <location>
        <begin position="243"/>
        <end position="263"/>
    </location>
</feature>
<keyword evidence="5" id="KW-1185">Reference proteome</keyword>
<protein>
    <submittedName>
        <fullName evidence="4">O-antigen acetylase</fullName>
    </submittedName>
</protein>
<keyword evidence="1" id="KW-0812">Transmembrane</keyword>
<dbReference type="GO" id="GO:0009103">
    <property type="term" value="P:lipopolysaccharide biosynthetic process"/>
    <property type="evidence" value="ECO:0007669"/>
    <property type="project" value="TreeGrafter"/>
</dbReference>
<feature type="transmembrane region" description="Helical" evidence="1">
    <location>
        <begin position="22"/>
        <end position="40"/>
    </location>
</feature>
<dbReference type="PANTHER" id="PTHR23028">
    <property type="entry name" value="ACETYLTRANSFERASE"/>
    <property type="match status" value="1"/>
</dbReference>
<evidence type="ECO:0000313" key="4">
    <source>
        <dbReference type="EMBL" id="ALI25872.1"/>
    </source>
</evidence>
<dbReference type="InterPro" id="IPR050879">
    <property type="entry name" value="Acyltransferase_3"/>
</dbReference>
<feature type="domain" description="SGNH" evidence="3">
    <location>
        <begin position="452"/>
        <end position="681"/>
    </location>
</feature>
<dbReference type="GO" id="GO:0016747">
    <property type="term" value="F:acyltransferase activity, transferring groups other than amino-acyl groups"/>
    <property type="evidence" value="ECO:0007669"/>
    <property type="project" value="InterPro"/>
</dbReference>
<dbReference type="EMBL" id="CP011269">
    <property type="protein sequence ID" value="ALI25872.1"/>
    <property type="molecule type" value="Genomic_DNA"/>
</dbReference>
<evidence type="ECO:0000313" key="5">
    <source>
        <dbReference type="Proteomes" id="UP000057134"/>
    </source>
</evidence>
<dbReference type="InterPro" id="IPR043968">
    <property type="entry name" value="SGNH"/>
</dbReference>
<proteinExistence type="predicted"/>
<dbReference type="PANTHER" id="PTHR23028:SF53">
    <property type="entry name" value="ACYL_TRANSF_3 DOMAIN-CONTAINING PROTEIN"/>
    <property type="match status" value="1"/>
</dbReference>
<keyword evidence="1" id="KW-1133">Transmembrane helix</keyword>
<dbReference type="KEGG" id="mft:XA26_20260"/>
<gene>
    <name evidence="4" type="ORF">XA26_20260</name>
</gene>
<keyword evidence="1" id="KW-0472">Membrane</keyword>
<feature type="transmembrane region" description="Helical" evidence="1">
    <location>
        <begin position="334"/>
        <end position="353"/>
    </location>
</feature>
<dbReference type="GO" id="GO:0016020">
    <property type="term" value="C:membrane"/>
    <property type="evidence" value="ECO:0007669"/>
    <property type="project" value="TreeGrafter"/>
</dbReference>
<feature type="transmembrane region" description="Helical" evidence="1">
    <location>
        <begin position="275"/>
        <end position="293"/>
    </location>
</feature>
<dbReference type="STRING" id="1766.XA26_20260"/>
<dbReference type="Proteomes" id="UP000057134">
    <property type="component" value="Chromosome"/>
</dbReference>
<dbReference type="AlphaFoldDB" id="A0A0N9XHS8"/>
<evidence type="ECO:0000259" key="2">
    <source>
        <dbReference type="Pfam" id="PF01757"/>
    </source>
</evidence>
<accession>A0A0N9XHS8</accession>
<dbReference type="PATRIC" id="fig|1766.6.peg.2015"/>
<organism evidence="4 5">
    <name type="scientific">Mycolicibacterium fortuitum</name>
    <name type="common">Mycobacterium fortuitum</name>
    <dbReference type="NCBI Taxonomy" id="1766"/>
    <lineage>
        <taxon>Bacteria</taxon>
        <taxon>Bacillati</taxon>
        <taxon>Actinomycetota</taxon>
        <taxon>Actinomycetes</taxon>
        <taxon>Mycobacteriales</taxon>
        <taxon>Mycobacteriaceae</taxon>
        <taxon>Mycolicibacterium</taxon>
    </lineage>
</organism>
<dbReference type="InterPro" id="IPR002656">
    <property type="entry name" value="Acyl_transf_3_dom"/>
</dbReference>
<feature type="transmembrane region" description="Helical" evidence="1">
    <location>
        <begin position="148"/>
        <end position="170"/>
    </location>
</feature>
<dbReference type="RefSeq" id="WP_054601783.1">
    <property type="nucleotide sequence ID" value="NZ_CP011269.1"/>
</dbReference>
<feature type="domain" description="Acyltransferase 3" evidence="2">
    <location>
        <begin position="24"/>
        <end position="356"/>
    </location>
</feature>
<name>A0A0N9XHS8_MYCFO</name>
<feature type="transmembrane region" description="Helical" evidence="1">
    <location>
        <begin position="182"/>
        <end position="199"/>
    </location>
</feature>
<feature type="transmembrane region" description="Helical" evidence="1">
    <location>
        <begin position="219"/>
        <end position="236"/>
    </location>
</feature>
<evidence type="ECO:0000259" key="3">
    <source>
        <dbReference type="Pfam" id="PF19040"/>
    </source>
</evidence>
<sequence>MQVIVGDPVVVPSAARRVRDDLIGLSGVAVVMVVICHFWFGRACGGLDVLLVLSGFFIGRRVLRGIGASGPQALAAELGRVVRWMVPPLVWVLAVCAVLTVLVQPQTRWEPFADQTLASLGFYQNWQLLQSADDYVQAGETVTPLHHLWALSVLGQFTLALFVLAGVVTAVTARRGRGARPAIIVAVSAVAMAASLYYAVTTQPVNPMLAYYSTASRAWELLAGVLAAALVAGPVGRVRWSGWLRAGVASVGLLVVLVCGVLTDRTVQAPGVWTVIPVAATVLVIASAAQQVPPRANEFLRSGPLVAVGAMAYPLYLWHWPLLIFWLATINDDSVGLTGGAAVAAAAVLLAWLTAWSARTCRRARWYRLARQWAVPGAAVLLVASALVTSSLLWRGHVALARSSGAELGMLAVRDYPGAQALTENYRVAKLPMRPSVLEADDDIPPSSIDRCVTGFTGVEVVTCVYGDPKGTRTIALAGGSHSEHWLTALHQIGRQHGFKVTTYLKFGCPLTTKAMPIIAGSFDKYPSCRTWSDNALAQIIADRPDYVFFTATRPILNGPGDYVPDYYLGIWDELSANGIPMLGMRDTPWMIRDGWFFSPVDCLSKGGDADTCGLPRSEALAQRNPALDHLADYPLMKLLDLSDAVCGPSTCRAVEGNVLVYHDAHHLSATYVRTLTTELARQMSDALGWW</sequence>
<reference evidence="4 5" key="1">
    <citation type="journal article" date="2015" name="MBio">
        <title>Enzymatic Degradation of Phenazines Can Generate Energy and Protect Sensitive Organisms from Toxicity.</title>
        <authorList>
            <person name="Costa K.C."/>
            <person name="Bergkessel M."/>
            <person name="Saunders S."/>
            <person name="Korlach J."/>
            <person name="Newman D.K."/>
        </authorList>
    </citation>
    <scope>NUCLEOTIDE SEQUENCE [LARGE SCALE GENOMIC DNA]</scope>
    <source>
        <strain evidence="4 5">CT6</strain>
    </source>
</reference>
<dbReference type="Pfam" id="PF19040">
    <property type="entry name" value="SGNH"/>
    <property type="match status" value="1"/>
</dbReference>
<dbReference type="Pfam" id="PF01757">
    <property type="entry name" value="Acyl_transf_3"/>
    <property type="match status" value="1"/>
</dbReference>